<dbReference type="SUPFAM" id="SSF51658">
    <property type="entry name" value="Xylose isomerase-like"/>
    <property type="match status" value="1"/>
</dbReference>
<dbReference type="InterPro" id="IPR036237">
    <property type="entry name" value="Xyl_isomerase-like_sf"/>
</dbReference>
<keyword evidence="4" id="KW-0228">DNA excision</keyword>
<reference evidence="7" key="1">
    <citation type="submission" date="2020-02" db="EMBL/GenBank/DDBJ databases">
        <authorList>
            <person name="Meier V. D."/>
        </authorList>
    </citation>
    <scope>NUCLEOTIDE SEQUENCE</scope>
    <source>
        <strain evidence="7">AVDCRST_MAG55</strain>
    </source>
</reference>
<dbReference type="AlphaFoldDB" id="A0A6J4P5C1"/>
<keyword evidence="6" id="KW-0234">DNA repair</keyword>
<evidence type="ECO:0000313" key="7">
    <source>
        <dbReference type="EMBL" id="CAA9404829.1"/>
    </source>
</evidence>
<dbReference type="PANTHER" id="PTHR31290:SF5">
    <property type="entry name" value="UV-DAMAGE ENDONUCLEASE"/>
    <property type="match status" value="1"/>
</dbReference>
<name>A0A6J4P5C1_9ACTN</name>
<sequence length="323" mass="35392">MLTERPKKGRQDPAKRARELYLLGMIRLGYPAQNLTLPATTNRTLRLASLADTQKLRALVWENLLGLETVVRWNAGRDLGLFRIGQGLIPFASHPAFPYDWEDEHGDDLREIGTLARRLGVRLSMHPGQFINPGSPNPGTAERSLDELRYATRVFDLLGGGDAVVVLHLGGAYGDRPAAVARFVEALRPETDILRYLGLENDERIWTVAEISQTARALGIPAIVDNLHHRLNPGGLTLGEALDLALPTWEARGVRPKIHLSSQDPSKRPGAHAYTVESGDWEAVVEALDGRQTDVMVEAKGKELAALGVGVGRERSGVAPEPR</sequence>
<dbReference type="GO" id="GO:0009411">
    <property type="term" value="P:response to UV"/>
    <property type="evidence" value="ECO:0007669"/>
    <property type="project" value="InterPro"/>
</dbReference>
<keyword evidence="1" id="KW-0540">Nuclease</keyword>
<dbReference type="NCBIfam" id="TIGR00629">
    <property type="entry name" value="uvde"/>
    <property type="match status" value="1"/>
</dbReference>
<protein>
    <submittedName>
        <fullName evidence="7">UV damage repair endonuclease</fullName>
    </submittedName>
</protein>
<dbReference type="GO" id="GO:0006289">
    <property type="term" value="P:nucleotide-excision repair"/>
    <property type="evidence" value="ECO:0007669"/>
    <property type="project" value="InterPro"/>
</dbReference>
<organism evidence="7">
    <name type="scientific">uncultured Rubrobacteraceae bacterium</name>
    <dbReference type="NCBI Taxonomy" id="349277"/>
    <lineage>
        <taxon>Bacteria</taxon>
        <taxon>Bacillati</taxon>
        <taxon>Actinomycetota</taxon>
        <taxon>Rubrobacteria</taxon>
        <taxon>Rubrobacterales</taxon>
        <taxon>Rubrobacteraceae</taxon>
        <taxon>environmental samples</taxon>
    </lineage>
</organism>
<dbReference type="Pfam" id="PF03851">
    <property type="entry name" value="UvdE"/>
    <property type="match status" value="1"/>
</dbReference>
<dbReference type="GO" id="GO:0004519">
    <property type="term" value="F:endonuclease activity"/>
    <property type="evidence" value="ECO:0007669"/>
    <property type="project" value="UniProtKB-KW"/>
</dbReference>
<evidence type="ECO:0000256" key="2">
    <source>
        <dbReference type="ARBA" id="ARBA00022759"/>
    </source>
</evidence>
<proteinExistence type="predicted"/>
<dbReference type="PANTHER" id="PTHR31290">
    <property type="entry name" value="UV-DAMAGE ENDONUCLEASE"/>
    <property type="match status" value="1"/>
</dbReference>
<evidence type="ECO:0000256" key="1">
    <source>
        <dbReference type="ARBA" id="ARBA00022722"/>
    </source>
</evidence>
<keyword evidence="5" id="KW-0378">Hydrolase</keyword>
<gene>
    <name evidence="7" type="ORF">AVDCRST_MAG55-939</name>
</gene>
<dbReference type="InterPro" id="IPR004601">
    <property type="entry name" value="UvdE"/>
</dbReference>
<dbReference type="Gene3D" id="3.20.20.150">
    <property type="entry name" value="Divalent-metal-dependent TIM barrel enzymes"/>
    <property type="match status" value="1"/>
</dbReference>
<keyword evidence="3" id="KW-0227">DNA damage</keyword>
<evidence type="ECO:0000256" key="6">
    <source>
        <dbReference type="ARBA" id="ARBA00023204"/>
    </source>
</evidence>
<accession>A0A6J4P5C1</accession>
<evidence type="ECO:0000256" key="3">
    <source>
        <dbReference type="ARBA" id="ARBA00022763"/>
    </source>
</evidence>
<dbReference type="GO" id="GO:0016787">
    <property type="term" value="F:hydrolase activity"/>
    <property type="evidence" value="ECO:0007669"/>
    <property type="project" value="UniProtKB-KW"/>
</dbReference>
<dbReference type="EMBL" id="CADCUZ010000036">
    <property type="protein sequence ID" value="CAA9404829.1"/>
    <property type="molecule type" value="Genomic_DNA"/>
</dbReference>
<evidence type="ECO:0000256" key="5">
    <source>
        <dbReference type="ARBA" id="ARBA00022801"/>
    </source>
</evidence>
<evidence type="ECO:0000256" key="4">
    <source>
        <dbReference type="ARBA" id="ARBA00022769"/>
    </source>
</evidence>
<keyword evidence="2 7" id="KW-0255">Endonuclease</keyword>